<evidence type="ECO:0000256" key="7">
    <source>
        <dbReference type="ARBA" id="ARBA00022771"/>
    </source>
</evidence>
<comment type="catalytic activity">
    <reaction evidence="9 12">
        <text>cytidine(4) in tRNA(Pro) + S-adenosyl-L-methionine = 2'-O-methylcytidine(4) in tRNA(Pro) + S-adenosyl-L-homocysteine + H(+)</text>
        <dbReference type="Rhea" id="RHEA:32767"/>
        <dbReference type="Rhea" id="RHEA-COMP:10397"/>
        <dbReference type="Rhea" id="RHEA-COMP:10398"/>
        <dbReference type="ChEBI" id="CHEBI:15378"/>
        <dbReference type="ChEBI" id="CHEBI:57856"/>
        <dbReference type="ChEBI" id="CHEBI:59789"/>
        <dbReference type="ChEBI" id="CHEBI:74495"/>
        <dbReference type="ChEBI" id="CHEBI:82748"/>
        <dbReference type="EC" id="2.1.1.225"/>
    </reaction>
</comment>
<dbReference type="InterPro" id="IPR007871">
    <property type="entry name" value="Methyltransferase_TRM13"/>
</dbReference>
<dbReference type="InterPro" id="IPR021721">
    <property type="entry name" value="Znf_CCCH-type_TRM13"/>
</dbReference>
<comment type="caution">
    <text evidence="15">The sequence shown here is derived from an EMBL/GenBank/DDBJ whole genome shotgun (WGS) entry which is preliminary data.</text>
</comment>
<keyword evidence="4 12" id="KW-0949">S-adenosyl-L-methionine</keyword>
<keyword evidence="7 12" id="KW-0863">Zinc-finger</keyword>
<dbReference type="Pfam" id="PF11722">
    <property type="entry name" value="zf-TRM13_CCCH"/>
    <property type="match status" value="1"/>
</dbReference>
<dbReference type="EMBL" id="CANTFM010002357">
    <property type="protein sequence ID" value="CAI5746102.1"/>
    <property type="molecule type" value="Genomic_DNA"/>
</dbReference>
<evidence type="ECO:0000313" key="15">
    <source>
        <dbReference type="EMBL" id="CAI5746102.1"/>
    </source>
</evidence>
<dbReference type="GO" id="GO:0106050">
    <property type="term" value="F:tRNA 2'-O-methyltransferase activity"/>
    <property type="evidence" value="ECO:0007669"/>
    <property type="project" value="UniProtKB-UniRule"/>
</dbReference>
<accession>A0AAV0VAA8</accession>
<evidence type="ECO:0000256" key="10">
    <source>
        <dbReference type="ARBA" id="ARBA00048635"/>
    </source>
</evidence>
<feature type="region of interest" description="Disordered" evidence="13">
    <location>
        <begin position="1"/>
        <end position="22"/>
    </location>
</feature>
<sequence length="444" mass="49468">MEAKRGAEKVSRDIQRKRRKQAKAEAKETGQWNCCMFKVVRKNRYCNISRVPGSLFCGNHLPDTDAIVTKKSQKFKITTRHRVSCPVDASHTIYAYDLAKHVLVCNRVKDADIMKKLPYYSHNINSGTYCTNEEKDEVSVNNARQQEIATEKERLNDHLVPSAKEQQGIIDKLLAVDFAKLRNRIEAAYESCVGELVLEKLHHKCCDQLLEEKTKAGASRSSLRHIEQQASIIGHMEQVKLLQDSNAAFVELGAGRGMLSLALAQMLPESLYVLIDRAHTRGKADRFIGGEGKGEEAAKIKSTTLRAKIDIRHLNFAGMPEILDKPVVCMSKHLCGVATDLSLRAIAQTIPETNSVKAPAAKNKSILVSSRFQGLAIALCCHHACAWMDYVNPAFFQAHGFKAEEFELLTSMTSWTTCGMGLEGDAVENILGISLENCLLLAWR</sequence>
<evidence type="ECO:0000256" key="9">
    <source>
        <dbReference type="ARBA" id="ARBA00048165"/>
    </source>
</evidence>
<evidence type="ECO:0000313" key="16">
    <source>
        <dbReference type="Proteomes" id="UP001162029"/>
    </source>
</evidence>
<protein>
    <recommendedName>
        <fullName evidence="12">tRNA:m(4)X modification enzyme TRM13</fullName>
        <ecNumber evidence="12">2.1.1.225</ecNumber>
    </recommendedName>
</protein>
<keyword evidence="2 12" id="KW-0489">Methyltransferase</keyword>
<keyword evidence="5 12" id="KW-0819">tRNA processing</keyword>
<organism evidence="15 16">
    <name type="scientific">Peronospora destructor</name>
    <dbReference type="NCBI Taxonomy" id="86335"/>
    <lineage>
        <taxon>Eukaryota</taxon>
        <taxon>Sar</taxon>
        <taxon>Stramenopiles</taxon>
        <taxon>Oomycota</taxon>
        <taxon>Peronosporomycetes</taxon>
        <taxon>Peronosporales</taxon>
        <taxon>Peronosporaceae</taxon>
        <taxon>Peronospora</taxon>
    </lineage>
</organism>
<gene>
    <name evidence="15" type="ORF">PDE001_LOCUS11119</name>
</gene>
<dbReference type="PANTHER" id="PTHR12998">
    <property type="entry name" value="TRNA:M(4)X MODIFICATION ENZYME TRM13 HOMOLOG"/>
    <property type="match status" value="1"/>
</dbReference>
<comment type="function">
    <text evidence="12">tRNA methylase which 2'-O-methylates cytidine(4) in tRNA(Pro) and tRNA(Gly)(GCC), and adenosine(4) in tRNA(His).</text>
</comment>
<evidence type="ECO:0000256" key="3">
    <source>
        <dbReference type="ARBA" id="ARBA00022679"/>
    </source>
</evidence>
<feature type="domain" description="CHHC U11-48K-type" evidence="14">
    <location>
        <begin position="82"/>
        <end position="109"/>
    </location>
</feature>
<keyword evidence="16" id="KW-1185">Reference proteome</keyword>
<name>A0AAV0VAA8_9STRA</name>
<keyword evidence="6 12" id="KW-0479">Metal-binding</keyword>
<dbReference type="EC" id="2.1.1.225" evidence="12"/>
<keyword evidence="3 12" id="KW-0808">Transferase</keyword>
<dbReference type="Proteomes" id="UP001162029">
    <property type="component" value="Unassembled WGS sequence"/>
</dbReference>
<dbReference type="InterPro" id="IPR022776">
    <property type="entry name" value="TRM13/UPF0224_CHHC_Znf_dom"/>
</dbReference>
<dbReference type="Pfam" id="PF05253">
    <property type="entry name" value="zf-U11-48K"/>
    <property type="match status" value="1"/>
</dbReference>
<dbReference type="AlphaFoldDB" id="A0AAV0VAA8"/>
<dbReference type="GO" id="GO:0030488">
    <property type="term" value="P:tRNA methylation"/>
    <property type="evidence" value="ECO:0007669"/>
    <property type="project" value="InterPro"/>
</dbReference>
<feature type="compositionally biased region" description="Basic and acidic residues" evidence="13">
    <location>
        <begin position="1"/>
        <end position="14"/>
    </location>
</feature>
<dbReference type="PROSITE" id="PS51800">
    <property type="entry name" value="ZF_CHHC_U11_48K"/>
    <property type="match status" value="1"/>
</dbReference>
<evidence type="ECO:0000256" key="4">
    <source>
        <dbReference type="ARBA" id="ARBA00022691"/>
    </source>
</evidence>
<evidence type="ECO:0000256" key="12">
    <source>
        <dbReference type="RuleBase" id="RU367103"/>
    </source>
</evidence>
<dbReference type="Pfam" id="PF05206">
    <property type="entry name" value="TRM13"/>
    <property type="match status" value="1"/>
</dbReference>
<evidence type="ECO:0000256" key="8">
    <source>
        <dbReference type="ARBA" id="ARBA00022833"/>
    </source>
</evidence>
<comment type="catalytic activity">
    <reaction evidence="11 12">
        <text>adenosine(4) in tRNA(His) + S-adenosyl-L-methionine = 2'-O-methyladenosine(4) in tRNA(His) + S-adenosyl-L-homocysteine + H(+)</text>
        <dbReference type="Rhea" id="RHEA:43196"/>
        <dbReference type="Rhea" id="RHEA-COMP:10401"/>
        <dbReference type="Rhea" id="RHEA-COMP:10402"/>
        <dbReference type="ChEBI" id="CHEBI:15378"/>
        <dbReference type="ChEBI" id="CHEBI:57856"/>
        <dbReference type="ChEBI" id="CHEBI:59789"/>
        <dbReference type="ChEBI" id="CHEBI:74411"/>
        <dbReference type="ChEBI" id="CHEBI:74477"/>
        <dbReference type="EC" id="2.1.1.225"/>
    </reaction>
</comment>
<comment type="catalytic activity">
    <reaction evidence="10 12">
        <text>cytidine(4) in tRNA(Gly)(GCC) + S-adenosyl-L-methionine = 2'-O-methylcytidine(4) in tRNA(Gly)(GCC) + S-adenosyl-L-homocysteine + H(+)</text>
        <dbReference type="Rhea" id="RHEA:43192"/>
        <dbReference type="Rhea" id="RHEA-COMP:10399"/>
        <dbReference type="Rhea" id="RHEA-COMP:10400"/>
        <dbReference type="ChEBI" id="CHEBI:15378"/>
        <dbReference type="ChEBI" id="CHEBI:57856"/>
        <dbReference type="ChEBI" id="CHEBI:59789"/>
        <dbReference type="ChEBI" id="CHEBI:74495"/>
        <dbReference type="ChEBI" id="CHEBI:82748"/>
        <dbReference type="EC" id="2.1.1.225"/>
    </reaction>
</comment>
<evidence type="ECO:0000256" key="11">
    <source>
        <dbReference type="ARBA" id="ARBA00049393"/>
    </source>
</evidence>
<evidence type="ECO:0000256" key="6">
    <source>
        <dbReference type="ARBA" id="ARBA00022723"/>
    </source>
</evidence>
<evidence type="ECO:0000256" key="2">
    <source>
        <dbReference type="ARBA" id="ARBA00022603"/>
    </source>
</evidence>
<dbReference type="InterPro" id="IPR039044">
    <property type="entry name" value="Trm13"/>
</dbReference>
<evidence type="ECO:0000256" key="5">
    <source>
        <dbReference type="ARBA" id="ARBA00022694"/>
    </source>
</evidence>
<evidence type="ECO:0000259" key="14">
    <source>
        <dbReference type="PROSITE" id="PS51800"/>
    </source>
</evidence>
<keyword evidence="8 12" id="KW-0862">Zinc</keyword>
<dbReference type="PANTHER" id="PTHR12998:SF0">
    <property type="entry name" value="TRNA:M(4)X MODIFICATION ENZYME TRM13 HOMOLOG"/>
    <property type="match status" value="1"/>
</dbReference>
<proteinExistence type="inferred from homology"/>
<dbReference type="GO" id="GO:0008270">
    <property type="term" value="F:zinc ion binding"/>
    <property type="evidence" value="ECO:0007669"/>
    <property type="project" value="UniProtKB-KW"/>
</dbReference>
<comment type="similarity">
    <text evidence="1 12">Belongs to the methyltransferase TRM13 family.</text>
</comment>
<evidence type="ECO:0000256" key="13">
    <source>
        <dbReference type="SAM" id="MobiDB-lite"/>
    </source>
</evidence>
<reference evidence="15" key="1">
    <citation type="submission" date="2022-12" db="EMBL/GenBank/DDBJ databases">
        <authorList>
            <person name="Webb A."/>
        </authorList>
    </citation>
    <scope>NUCLEOTIDE SEQUENCE</scope>
    <source>
        <strain evidence="15">Pd1</strain>
    </source>
</reference>
<evidence type="ECO:0000256" key="1">
    <source>
        <dbReference type="ARBA" id="ARBA00005265"/>
    </source>
</evidence>